<keyword evidence="4 7" id="KW-1133">Transmembrane helix</keyword>
<accession>G5A0V6</accession>
<dbReference type="GeneID" id="20651534"/>
<comment type="subcellular location">
    <subcellularLocation>
        <location evidence="1">Membrane</location>
        <topology evidence="1">Multi-pass membrane protein</topology>
    </subcellularLocation>
</comment>
<organism evidence="8 9">
    <name type="scientific">Phytophthora sojae (strain P6497)</name>
    <name type="common">Soybean stem and root rot agent</name>
    <name type="synonym">Phytophthora megasperma f. sp. glycines</name>
    <dbReference type="NCBI Taxonomy" id="1094619"/>
    <lineage>
        <taxon>Eukaryota</taxon>
        <taxon>Sar</taxon>
        <taxon>Stramenopiles</taxon>
        <taxon>Oomycota</taxon>
        <taxon>Peronosporomycetes</taxon>
        <taxon>Peronosporales</taxon>
        <taxon>Peronosporaceae</taxon>
        <taxon>Phytophthora</taxon>
    </lineage>
</organism>
<feature type="transmembrane region" description="Helical" evidence="7">
    <location>
        <begin position="7"/>
        <end position="25"/>
    </location>
</feature>
<feature type="transmembrane region" description="Helical" evidence="7">
    <location>
        <begin position="191"/>
        <end position="210"/>
    </location>
</feature>
<dbReference type="PANTHER" id="PTHR11706">
    <property type="entry name" value="SOLUTE CARRIER PROTEIN FAMILY 11 MEMBER"/>
    <property type="match status" value="1"/>
</dbReference>
<dbReference type="Pfam" id="PF01566">
    <property type="entry name" value="Nramp"/>
    <property type="match status" value="2"/>
</dbReference>
<keyword evidence="2" id="KW-0813">Transport</keyword>
<feature type="transmembrane region" description="Helical" evidence="7">
    <location>
        <begin position="115"/>
        <end position="139"/>
    </location>
</feature>
<sequence>PRRPRFSWSVFWSYTGPGWFMSMAYLDPGNLEADLQSGAYTRYQLLYVVLLSTALGGLYQVLAARLGACTGRHLAQLCRSEYPPAVAFGLWVMTELAIIGSDIQEVLGSAVAFELLFGLPLWLGCLLTGLDTFTFLALHRAGAQGGRYLEMFFLLLIATMCVCFFADFTMSDPDGVEIAKGVVEPRLDKQNIMQAVGMLGAIIMPHNIFLHSALVQERQIDTKSTRKVKEANFYFSLEAAMALFVSFLINSAVVCAFASSFFSTQCYELSSNPISSLYGRDIQTSCIPAKAALSSGSAIYDAFSGDVCVFGGVEGVFGGNVTTTGIMDTVRKCTPCYVNGREDRAVASAFGTAPTAGYCQEIGLAEAGEAVREALGGYAKVVWAIGLLASGQASTMTGTYTGQFVMEGFLDIRIAAWKRVALTRSVALVPAVIVALISQHRQFQSDRFNELLNVLQSVQLPFALLPLLAFTTSKRLMGPLFVNTRWIAALLVVGTALLCSVNYTLVYDILLKNLPEKMSSLAWIGLVIIAGLYVALLLYLLLVYPSETSVHVLLPSEPSSTEERKRAGSAEQPLLENEG</sequence>
<feature type="non-terminal residue" evidence="8">
    <location>
        <position position="1"/>
    </location>
</feature>
<evidence type="ECO:0000256" key="5">
    <source>
        <dbReference type="ARBA" id="ARBA00023136"/>
    </source>
</evidence>
<evidence type="ECO:0000256" key="6">
    <source>
        <dbReference type="SAM" id="MobiDB-lite"/>
    </source>
</evidence>
<dbReference type="InParanoid" id="G5A0V6"/>
<dbReference type="KEGG" id="psoj:PHYSODRAFT_407719"/>
<feature type="region of interest" description="Disordered" evidence="6">
    <location>
        <begin position="555"/>
        <end position="579"/>
    </location>
</feature>
<evidence type="ECO:0000256" key="1">
    <source>
        <dbReference type="ARBA" id="ARBA00004141"/>
    </source>
</evidence>
<keyword evidence="9" id="KW-1185">Reference proteome</keyword>
<dbReference type="InterPro" id="IPR001046">
    <property type="entry name" value="NRAMP_fam"/>
</dbReference>
<evidence type="ECO:0000313" key="9">
    <source>
        <dbReference type="Proteomes" id="UP000002640"/>
    </source>
</evidence>
<dbReference type="GO" id="GO:0034755">
    <property type="term" value="P:iron ion transmembrane transport"/>
    <property type="evidence" value="ECO:0007669"/>
    <property type="project" value="TreeGrafter"/>
</dbReference>
<dbReference type="STRING" id="1094619.G5A0V6"/>
<feature type="transmembrane region" description="Helical" evidence="7">
    <location>
        <begin position="486"/>
        <end position="510"/>
    </location>
</feature>
<dbReference type="GO" id="GO:0005886">
    <property type="term" value="C:plasma membrane"/>
    <property type="evidence" value="ECO:0007669"/>
    <property type="project" value="TreeGrafter"/>
</dbReference>
<feature type="transmembrane region" description="Helical" evidence="7">
    <location>
        <begin position="151"/>
        <end position="171"/>
    </location>
</feature>
<dbReference type="Proteomes" id="UP000002640">
    <property type="component" value="Unassembled WGS sequence"/>
</dbReference>
<feature type="transmembrane region" description="Helical" evidence="7">
    <location>
        <begin position="421"/>
        <end position="439"/>
    </location>
</feature>
<evidence type="ECO:0000256" key="7">
    <source>
        <dbReference type="SAM" id="Phobius"/>
    </source>
</evidence>
<evidence type="ECO:0000256" key="4">
    <source>
        <dbReference type="ARBA" id="ARBA00022989"/>
    </source>
</evidence>
<feature type="transmembrane region" description="Helical" evidence="7">
    <location>
        <begin position="231"/>
        <end position="262"/>
    </location>
</feature>
<feature type="transmembrane region" description="Helical" evidence="7">
    <location>
        <begin position="45"/>
        <end position="64"/>
    </location>
</feature>
<dbReference type="NCBIfam" id="TIGR01197">
    <property type="entry name" value="nramp"/>
    <property type="match status" value="1"/>
</dbReference>
<dbReference type="OMA" id="AQNCKKH"/>
<reference evidence="8 9" key="1">
    <citation type="journal article" date="2006" name="Science">
        <title>Phytophthora genome sequences uncover evolutionary origins and mechanisms of pathogenesis.</title>
        <authorList>
            <person name="Tyler B.M."/>
            <person name="Tripathy S."/>
            <person name="Zhang X."/>
            <person name="Dehal P."/>
            <person name="Jiang R.H."/>
            <person name="Aerts A."/>
            <person name="Arredondo F.D."/>
            <person name="Baxter L."/>
            <person name="Bensasson D."/>
            <person name="Beynon J.L."/>
            <person name="Chapman J."/>
            <person name="Damasceno C.M."/>
            <person name="Dorrance A.E."/>
            <person name="Dou D."/>
            <person name="Dickerman A.W."/>
            <person name="Dubchak I.L."/>
            <person name="Garbelotto M."/>
            <person name="Gijzen M."/>
            <person name="Gordon S.G."/>
            <person name="Govers F."/>
            <person name="Grunwald N.J."/>
            <person name="Huang W."/>
            <person name="Ivors K.L."/>
            <person name="Jones R.W."/>
            <person name="Kamoun S."/>
            <person name="Krampis K."/>
            <person name="Lamour K.H."/>
            <person name="Lee M.K."/>
            <person name="McDonald W.H."/>
            <person name="Medina M."/>
            <person name="Meijer H.J."/>
            <person name="Nordberg E.K."/>
            <person name="Maclean D.J."/>
            <person name="Ospina-Giraldo M.D."/>
            <person name="Morris P.F."/>
            <person name="Phuntumart V."/>
            <person name="Putnam N.H."/>
            <person name="Rash S."/>
            <person name="Rose J.K."/>
            <person name="Sakihama Y."/>
            <person name="Salamov A.A."/>
            <person name="Savidor A."/>
            <person name="Scheuring C.F."/>
            <person name="Smith B.M."/>
            <person name="Sobral B.W."/>
            <person name="Terry A."/>
            <person name="Torto-Alalibo T.A."/>
            <person name="Win J."/>
            <person name="Xu Z."/>
            <person name="Zhang H."/>
            <person name="Grigoriev I.V."/>
            <person name="Rokhsar D.S."/>
            <person name="Boore J.L."/>
        </authorList>
    </citation>
    <scope>NUCLEOTIDE SEQUENCE [LARGE SCALE GENOMIC DNA]</scope>
    <source>
        <strain evidence="8 9">P6497</strain>
    </source>
</reference>
<protein>
    <submittedName>
        <fullName evidence="8">Uncharacterized protein</fullName>
    </submittedName>
</protein>
<evidence type="ECO:0000313" key="8">
    <source>
        <dbReference type="EMBL" id="EGZ10588.1"/>
    </source>
</evidence>
<proteinExistence type="predicted"/>
<keyword evidence="3 7" id="KW-0812">Transmembrane</keyword>
<feature type="transmembrane region" description="Helical" evidence="7">
    <location>
        <begin position="522"/>
        <end position="544"/>
    </location>
</feature>
<dbReference type="GO" id="GO:0015086">
    <property type="term" value="F:cadmium ion transmembrane transporter activity"/>
    <property type="evidence" value="ECO:0007669"/>
    <property type="project" value="TreeGrafter"/>
</dbReference>
<dbReference type="GO" id="GO:0005384">
    <property type="term" value="F:manganese ion transmembrane transporter activity"/>
    <property type="evidence" value="ECO:0007669"/>
    <property type="project" value="TreeGrafter"/>
</dbReference>
<feature type="transmembrane region" description="Helical" evidence="7">
    <location>
        <begin position="451"/>
        <end position="471"/>
    </location>
</feature>
<name>G5A0V6_PHYSP</name>
<dbReference type="PRINTS" id="PR00447">
    <property type="entry name" value="NATRESASSCMP"/>
</dbReference>
<feature type="transmembrane region" description="Helical" evidence="7">
    <location>
        <begin position="85"/>
        <end position="103"/>
    </location>
</feature>
<dbReference type="EMBL" id="JH159158">
    <property type="protein sequence ID" value="EGZ10588.1"/>
    <property type="molecule type" value="Genomic_DNA"/>
</dbReference>
<dbReference type="FunCoup" id="G5A0V6">
    <property type="interactions" value="44"/>
</dbReference>
<evidence type="ECO:0000256" key="3">
    <source>
        <dbReference type="ARBA" id="ARBA00022692"/>
    </source>
</evidence>
<dbReference type="NCBIfam" id="NF037982">
    <property type="entry name" value="Nramp_1"/>
    <property type="match status" value="1"/>
</dbReference>
<gene>
    <name evidence="8" type="ORF">PHYSODRAFT_407719</name>
</gene>
<dbReference type="RefSeq" id="XP_009533333.1">
    <property type="nucleotide sequence ID" value="XM_009535038.1"/>
</dbReference>
<dbReference type="AlphaFoldDB" id="G5A0V6"/>
<feature type="non-terminal residue" evidence="8">
    <location>
        <position position="579"/>
    </location>
</feature>
<keyword evidence="5 7" id="KW-0472">Membrane</keyword>
<dbReference type="PANTHER" id="PTHR11706:SF33">
    <property type="entry name" value="NATURAL RESISTANCE-ASSOCIATED MACROPHAGE PROTEIN 2"/>
    <property type="match status" value="1"/>
</dbReference>
<dbReference type="SMR" id="G5A0V6"/>
<evidence type="ECO:0000256" key="2">
    <source>
        <dbReference type="ARBA" id="ARBA00022448"/>
    </source>
</evidence>